<name>A0A0K8J3E0_9FIRM</name>
<protein>
    <submittedName>
        <fullName evidence="1">Uncharacterized protein</fullName>
    </submittedName>
</protein>
<evidence type="ECO:0000313" key="1">
    <source>
        <dbReference type="EMBL" id="CUH92010.1"/>
    </source>
</evidence>
<accession>A0A0K8J3E0</accession>
<keyword evidence="2" id="KW-1185">Reference proteome</keyword>
<organism evidence="1 2">
    <name type="scientific">Herbinix luporum</name>
    <dbReference type="NCBI Taxonomy" id="1679721"/>
    <lineage>
        <taxon>Bacteria</taxon>
        <taxon>Bacillati</taxon>
        <taxon>Bacillota</taxon>
        <taxon>Clostridia</taxon>
        <taxon>Lachnospirales</taxon>
        <taxon>Lachnospiraceae</taxon>
        <taxon>Herbinix</taxon>
    </lineage>
</organism>
<reference evidence="2" key="1">
    <citation type="submission" date="2015-09" db="EMBL/GenBank/DDBJ databases">
        <authorList>
            <person name="Wibberg D."/>
        </authorList>
    </citation>
    <scope>NUCLEOTIDE SEQUENCE [LARGE SCALE GENOMIC DNA]</scope>
    <source>
        <strain evidence="2">SD1D</strain>
    </source>
</reference>
<gene>
    <name evidence="1" type="ORF">SD1D_0458</name>
</gene>
<dbReference type="Proteomes" id="UP000196053">
    <property type="component" value="Chromosome I"/>
</dbReference>
<dbReference type="KEGG" id="hsd:SD1D_0458"/>
<evidence type="ECO:0000313" key="2">
    <source>
        <dbReference type="Proteomes" id="UP000196053"/>
    </source>
</evidence>
<dbReference type="AlphaFoldDB" id="A0A0K8J3E0"/>
<dbReference type="EMBL" id="LN879430">
    <property type="protein sequence ID" value="CUH92010.1"/>
    <property type="molecule type" value="Genomic_DNA"/>
</dbReference>
<proteinExistence type="predicted"/>
<sequence>MSRPIMILHILSTNMREKYYNKLEKILRKAYYKLNDKCRNIF</sequence>